<keyword evidence="2" id="KW-1185">Reference proteome</keyword>
<dbReference type="InterPro" id="IPR025108">
    <property type="entry name" value="DUF4030"/>
</dbReference>
<evidence type="ECO:0000313" key="1">
    <source>
        <dbReference type="EMBL" id="MEI5906075.1"/>
    </source>
</evidence>
<dbReference type="EMBL" id="JBBAXC010000002">
    <property type="protein sequence ID" value="MEI5906075.1"/>
    <property type="molecule type" value="Genomic_DNA"/>
</dbReference>
<proteinExistence type="predicted"/>
<comment type="caution">
    <text evidence="1">The sequence shown here is derived from an EMBL/GenBank/DDBJ whole genome shotgun (WGS) entry which is preliminary data.</text>
</comment>
<dbReference type="Pfam" id="PF13222">
    <property type="entry name" value="DUF4030"/>
    <property type="match status" value="1"/>
</dbReference>
<accession>A0ABU8H9U7</accession>
<gene>
    <name evidence="1" type="ORF">WAK64_03190</name>
</gene>
<name>A0ABU8H9U7_9BACI</name>
<sequence>MKKIITGLVVIVCIAVFAYLIFYNFNSEKNTTLYENEQKIVPPYLEEISESKDKVGDIISEELRAKGFNIIGWGVSFPEKEFDIRITGSEKYFDTVKSDIEKTVKDILQSKNYDAYTFKVSRHKESKIEMGKKEENEINEFNIISTAITEELRKLDYNILSLRMGFDSKSLIVEVPDSEGRIDEMKQLINNIVKANNLDPISLNIKKVDISRKGLDERWSEILSVVSEDLLGKKDYKVRMVGYSVHPEPEIQMFINLLSRDENAKSFAQQLEKVIDDFLKSEQMKSRVNNVPYDITIYSIDEKIIN</sequence>
<dbReference type="RefSeq" id="WP_336585496.1">
    <property type="nucleotide sequence ID" value="NZ_JBBAXC010000002.1"/>
</dbReference>
<evidence type="ECO:0000313" key="2">
    <source>
        <dbReference type="Proteomes" id="UP001312865"/>
    </source>
</evidence>
<reference evidence="1 2" key="1">
    <citation type="journal article" date="2018" name="J. Microbiol.">
        <title>Bacillus spongiae sp. nov., isolated from sponge of Jeju Island.</title>
        <authorList>
            <person name="Lee G.E."/>
            <person name="Im W.T."/>
            <person name="Park J.S."/>
        </authorList>
    </citation>
    <scope>NUCLEOTIDE SEQUENCE [LARGE SCALE GENOMIC DNA]</scope>
    <source>
        <strain evidence="1 2">135PIL107-10</strain>
    </source>
</reference>
<dbReference type="Proteomes" id="UP001312865">
    <property type="component" value="Unassembled WGS sequence"/>
</dbReference>
<protein>
    <submittedName>
        <fullName evidence="1">DUF4030 domain-containing protein</fullName>
    </submittedName>
</protein>
<organism evidence="1 2">
    <name type="scientific">Bacillus spongiae</name>
    <dbReference type="NCBI Taxonomy" id="2683610"/>
    <lineage>
        <taxon>Bacteria</taxon>
        <taxon>Bacillati</taxon>
        <taxon>Bacillota</taxon>
        <taxon>Bacilli</taxon>
        <taxon>Bacillales</taxon>
        <taxon>Bacillaceae</taxon>
        <taxon>Bacillus</taxon>
    </lineage>
</organism>